<keyword evidence="6" id="KW-0238">DNA-binding</keyword>
<dbReference type="PANTHER" id="PTHR24391">
    <property type="entry name" value="HISTONE H4 TRANSCRIPTION FACTOR-RELATED"/>
    <property type="match status" value="1"/>
</dbReference>
<dbReference type="Gene3D" id="3.30.160.60">
    <property type="entry name" value="Classic Zinc Finger"/>
    <property type="match status" value="3"/>
</dbReference>
<evidence type="ECO:0000256" key="2">
    <source>
        <dbReference type="ARBA" id="ARBA00022723"/>
    </source>
</evidence>
<dbReference type="GO" id="GO:0000978">
    <property type="term" value="F:RNA polymerase II cis-regulatory region sequence-specific DNA binding"/>
    <property type="evidence" value="ECO:0007669"/>
    <property type="project" value="TreeGrafter"/>
</dbReference>
<sequence>MAIPALGIKRLEDDLPNTDDDSGGNSPSTSDTTKPQSKIARRKASDGDFKYNCEWIGCNHIASGMNEFNHHVSLHRRGYTLCLGRDHEIGSAEFRFYCQWQDCNAQIEGQVDDFSRHVFYHTFHQYLKYLGQHVQTVEKLDKCLLDTASRNIIPELPEKLMCRWHDCGAVYENPYIFYSHASQHFEDYPKGNDPGVVVRCKWEGCSAVTKSAHKLKEHIRSHTQAKVIACPTCGSLFASNTRFIDHLKRQNQEPELNFECSHCNNRFASERILREHMRHHVNHYKCPLCDMTCHSPSAVRDHVRYRHSQERSFQCPQCDYKAKSATDLRRHSLSHVTKEAYSCTRPDCEKVFKTKKELMEHYSTDHEDYECHICSKPFEVHNYRWPSGHKRFRYKLHEDGVRRLQTIRYESIEVSQQVLGQDLSAQSVTANGEDDDENNALIIETGSCHGDKSSTDFRDLPDASKECAEFRSQEIAVSRTEDFEYLKEDAGGSRNASAVSLAVKRKGPDDGAVLKNLAVSGEGPEDGAGPKNKRKLKETQGNTAKSKGGCKKPVKESSVVSEASNVGDASNSQQDTVKARRQARKKKKKGDSQELPAELKQTGVDETNKTWLEVFYVDLDMK</sequence>
<dbReference type="OrthoDB" id="10039931at2759"/>
<dbReference type="PANTHER" id="PTHR24391:SF18">
    <property type="entry name" value="EG:115C2.6 PROTEIN"/>
    <property type="match status" value="1"/>
</dbReference>
<feature type="compositionally biased region" description="Basic residues" evidence="9">
    <location>
        <begin position="579"/>
        <end position="589"/>
    </location>
</feature>
<dbReference type="GO" id="GO:0045892">
    <property type="term" value="P:negative regulation of DNA-templated transcription"/>
    <property type="evidence" value="ECO:0007669"/>
    <property type="project" value="UniProtKB-ARBA"/>
</dbReference>
<keyword evidence="4 8" id="KW-0863">Zinc-finger</keyword>
<keyword evidence="12" id="KW-1185">Reference proteome</keyword>
<accession>A0A8S3YP69</accession>
<feature type="domain" description="C2H2-type" evidence="10">
    <location>
        <begin position="284"/>
        <end position="312"/>
    </location>
</feature>
<dbReference type="PROSITE" id="PS00028">
    <property type="entry name" value="ZINC_FINGER_C2H2_1"/>
    <property type="match status" value="4"/>
</dbReference>
<keyword evidence="5" id="KW-0862">Zinc</keyword>
<dbReference type="InterPro" id="IPR051574">
    <property type="entry name" value="ZnF_E-box_Homeobox"/>
</dbReference>
<dbReference type="GO" id="GO:0000981">
    <property type="term" value="F:DNA-binding transcription factor activity, RNA polymerase II-specific"/>
    <property type="evidence" value="ECO:0007669"/>
    <property type="project" value="TreeGrafter"/>
</dbReference>
<dbReference type="SMART" id="SM00355">
    <property type="entry name" value="ZnF_C2H2"/>
    <property type="match status" value="9"/>
</dbReference>
<evidence type="ECO:0000313" key="12">
    <source>
        <dbReference type="Proteomes" id="UP000678393"/>
    </source>
</evidence>
<evidence type="ECO:0000256" key="5">
    <source>
        <dbReference type="ARBA" id="ARBA00022833"/>
    </source>
</evidence>
<dbReference type="InterPro" id="IPR013087">
    <property type="entry name" value="Znf_C2H2_type"/>
</dbReference>
<feature type="domain" description="C2H2-type" evidence="10">
    <location>
        <begin position="313"/>
        <end position="340"/>
    </location>
</feature>
<evidence type="ECO:0000313" key="11">
    <source>
        <dbReference type="EMBL" id="CAG5116136.1"/>
    </source>
</evidence>
<protein>
    <recommendedName>
        <fullName evidence="10">C2H2-type domain-containing protein</fullName>
    </recommendedName>
</protein>
<evidence type="ECO:0000256" key="6">
    <source>
        <dbReference type="ARBA" id="ARBA00023125"/>
    </source>
</evidence>
<dbReference type="SUPFAM" id="SSF57667">
    <property type="entry name" value="beta-beta-alpha zinc fingers"/>
    <property type="match status" value="3"/>
</dbReference>
<evidence type="ECO:0000256" key="7">
    <source>
        <dbReference type="ARBA" id="ARBA00023242"/>
    </source>
</evidence>
<feature type="region of interest" description="Disordered" evidence="9">
    <location>
        <begin position="1"/>
        <end position="43"/>
    </location>
</feature>
<evidence type="ECO:0000256" key="1">
    <source>
        <dbReference type="ARBA" id="ARBA00004123"/>
    </source>
</evidence>
<dbReference type="EMBL" id="CAJHNH020000214">
    <property type="protein sequence ID" value="CAG5116136.1"/>
    <property type="molecule type" value="Genomic_DNA"/>
</dbReference>
<evidence type="ECO:0000256" key="8">
    <source>
        <dbReference type="PROSITE-ProRule" id="PRU00042"/>
    </source>
</evidence>
<evidence type="ECO:0000259" key="10">
    <source>
        <dbReference type="PROSITE" id="PS50157"/>
    </source>
</evidence>
<evidence type="ECO:0000256" key="3">
    <source>
        <dbReference type="ARBA" id="ARBA00022737"/>
    </source>
</evidence>
<keyword evidence="7" id="KW-0539">Nucleus</keyword>
<feature type="compositionally biased region" description="Polar residues" evidence="9">
    <location>
        <begin position="23"/>
        <end position="36"/>
    </location>
</feature>
<comment type="subcellular location">
    <subcellularLocation>
        <location evidence="1">Nucleus</location>
    </subcellularLocation>
</comment>
<feature type="domain" description="C2H2-type" evidence="10">
    <location>
        <begin position="341"/>
        <end position="377"/>
    </location>
</feature>
<dbReference type="AlphaFoldDB" id="A0A8S3YP69"/>
<evidence type="ECO:0000256" key="9">
    <source>
        <dbReference type="SAM" id="MobiDB-lite"/>
    </source>
</evidence>
<dbReference type="Pfam" id="PF00096">
    <property type="entry name" value="zf-C2H2"/>
    <property type="match status" value="1"/>
</dbReference>
<dbReference type="GO" id="GO:0005634">
    <property type="term" value="C:nucleus"/>
    <property type="evidence" value="ECO:0007669"/>
    <property type="project" value="UniProtKB-SubCell"/>
</dbReference>
<dbReference type="Proteomes" id="UP000678393">
    <property type="component" value="Unassembled WGS sequence"/>
</dbReference>
<keyword evidence="3" id="KW-0677">Repeat</keyword>
<name>A0A8S3YP69_9EUPU</name>
<gene>
    <name evidence="11" type="ORF">CUNI_LOCUS1694</name>
</gene>
<comment type="caution">
    <text evidence="11">The sequence shown here is derived from an EMBL/GenBank/DDBJ whole genome shotgun (WGS) entry which is preliminary data.</text>
</comment>
<reference evidence="11" key="1">
    <citation type="submission" date="2021-04" db="EMBL/GenBank/DDBJ databases">
        <authorList>
            <consortium name="Molecular Ecology Group"/>
        </authorList>
    </citation>
    <scope>NUCLEOTIDE SEQUENCE</scope>
</reference>
<feature type="region of interest" description="Disordered" evidence="9">
    <location>
        <begin position="518"/>
        <end position="604"/>
    </location>
</feature>
<dbReference type="InterPro" id="IPR036236">
    <property type="entry name" value="Znf_C2H2_sf"/>
</dbReference>
<evidence type="ECO:0000256" key="4">
    <source>
        <dbReference type="ARBA" id="ARBA00022771"/>
    </source>
</evidence>
<feature type="compositionally biased region" description="Polar residues" evidence="9">
    <location>
        <begin position="558"/>
        <end position="576"/>
    </location>
</feature>
<dbReference type="GO" id="GO:0008270">
    <property type="term" value="F:zinc ion binding"/>
    <property type="evidence" value="ECO:0007669"/>
    <property type="project" value="UniProtKB-KW"/>
</dbReference>
<dbReference type="PROSITE" id="PS50157">
    <property type="entry name" value="ZINC_FINGER_C2H2_2"/>
    <property type="match status" value="4"/>
</dbReference>
<organism evidence="11 12">
    <name type="scientific">Candidula unifasciata</name>
    <dbReference type="NCBI Taxonomy" id="100452"/>
    <lineage>
        <taxon>Eukaryota</taxon>
        <taxon>Metazoa</taxon>
        <taxon>Spiralia</taxon>
        <taxon>Lophotrochozoa</taxon>
        <taxon>Mollusca</taxon>
        <taxon>Gastropoda</taxon>
        <taxon>Heterobranchia</taxon>
        <taxon>Euthyneura</taxon>
        <taxon>Panpulmonata</taxon>
        <taxon>Eupulmonata</taxon>
        <taxon>Stylommatophora</taxon>
        <taxon>Helicina</taxon>
        <taxon>Helicoidea</taxon>
        <taxon>Geomitridae</taxon>
        <taxon>Candidula</taxon>
    </lineage>
</organism>
<feature type="domain" description="C2H2-type" evidence="10">
    <location>
        <begin position="258"/>
        <end position="285"/>
    </location>
</feature>
<keyword evidence="2" id="KW-0479">Metal-binding</keyword>
<proteinExistence type="predicted"/>